<evidence type="ECO:0000313" key="6">
    <source>
        <dbReference type="EMBL" id="PJZ71174.1"/>
    </source>
</evidence>
<dbReference type="InterPro" id="IPR025554">
    <property type="entry name" value="DUF4140"/>
</dbReference>
<gene>
    <name evidence="6" type="ORF">CH360_01255</name>
    <name evidence="7" type="ORF">CH373_01255</name>
</gene>
<keyword evidence="8" id="KW-1185">Reference proteome</keyword>
<evidence type="ECO:0000256" key="3">
    <source>
        <dbReference type="SAM" id="SignalP"/>
    </source>
</evidence>
<evidence type="ECO:0000259" key="4">
    <source>
        <dbReference type="Pfam" id="PF13598"/>
    </source>
</evidence>
<protein>
    <recommendedName>
        <fullName evidence="10">DUF4139 domain-containing protein</fullName>
    </recommendedName>
</protein>
<keyword evidence="1" id="KW-0175">Coiled coil</keyword>
<dbReference type="EMBL" id="NPDZ01000001">
    <property type="protein sequence ID" value="PJZ74707.1"/>
    <property type="molecule type" value="Genomic_DNA"/>
</dbReference>
<evidence type="ECO:0000313" key="9">
    <source>
        <dbReference type="Proteomes" id="UP000231990"/>
    </source>
</evidence>
<comment type="caution">
    <text evidence="7">The sequence shown here is derived from an EMBL/GenBank/DDBJ whole genome shotgun (WGS) entry which is preliminary data.</text>
</comment>
<evidence type="ECO:0000256" key="2">
    <source>
        <dbReference type="SAM" id="MobiDB-lite"/>
    </source>
</evidence>
<evidence type="ECO:0008006" key="10">
    <source>
        <dbReference type="Google" id="ProtNLM"/>
    </source>
</evidence>
<dbReference type="Proteomes" id="UP000231990">
    <property type="component" value="Unassembled WGS sequence"/>
</dbReference>
<feature type="domain" description="DUF4139" evidence="4">
    <location>
        <begin position="245"/>
        <end position="679"/>
    </location>
</feature>
<reference evidence="8 9" key="1">
    <citation type="submission" date="2017-07" db="EMBL/GenBank/DDBJ databases">
        <title>Leptospira spp. isolated from tropical soils.</title>
        <authorList>
            <person name="Thibeaux R."/>
            <person name="Iraola G."/>
            <person name="Ferres I."/>
            <person name="Bierque E."/>
            <person name="Girault D."/>
            <person name="Soupe-Gilbert M.-E."/>
            <person name="Picardeau M."/>
            <person name="Goarant C."/>
        </authorList>
    </citation>
    <scope>NUCLEOTIDE SEQUENCE [LARGE SCALE GENOMIC DNA]</scope>
    <source>
        <strain evidence="7 9">FH1-B-B1</strain>
        <strain evidence="6 8">FH1-B-C1</strain>
    </source>
</reference>
<evidence type="ECO:0000259" key="5">
    <source>
        <dbReference type="Pfam" id="PF13600"/>
    </source>
</evidence>
<name>A0A2M9ZRK4_9LEPT</name>
<dbReference type="Pfam" id="PF13598">
    <property type="entry name" value="DUF4139"/>
    <property type="match status" value="1"/>
</dbReference>
<feature type="chain" id="PRO_5014598893" description="DUF4139 domain-containing protein" evidence="3">
    <location>
        <begin position="24"/>
        <end position="693"/>
    </location>
</feature>
<feature type="compositionally biased region" description="Basic and acidic residues" evidence="2">
    <location>
        <begin position="358"/>
        <end position="372"/>
    </location>
</feature>
<dbReference type="Pfam" id="PF13600">
    <property type="entry name" value="DUF4140"/>
    <property type="match status" value="1"/>
</dbReference>
<dbReference type="Proteomes" id="UP000231962">
    <property type="component" value="Unassembled WGS sequence"/>
</dbReference>
<evidence type="ECO:0000313" key="8">
    <source>
        <dbReference type="Proteomes" id="UP000231962"/>
    </source>
</evidence>
<dbReference type="EMBL" id="NPDY01000001">
    <property type="protein sequence ID" value="PJZ71174.1"/>
    <property type="molecule type" value="Genomic_DNA"/>
</dbReference>
<organism evidence="7 9">
    <name type="scientific">Leptospira perolatii</name>
    <dbReference type="NCBI Taxonomy" id="2023191"/>
    <lineage>
        <taxon>Bacteria</taxon>
        <taxon>Pseudomonadati</taxon>
        <taxon>Spirochaetota</taxon>
        <taxon>Spirochaetia</taxon>
        <taxon>Leptospirales</taxon>
        <taxon>Leptospiraceae</taxon>
        <taxon>Leptospira</taxon>
    </lineage>
</organism>
<sequence>MKAFQATASRFLFVFLISYSVFSQDVVRDAPVALTEKETSAGGTLVGSPAKIESVLLYSDFAYITKQTKAEFIPGNVEVLLGEVPFDIVDRSVTISIPDSSRKIRIKGIRVIEKVSRKYKSAETKELEGRREKLLLTIATKSREVQDLLDLEQSLKSIKPTFREEDSITEKLDLDSISGFRKTYSDLVEENTKIRLSKLEDLDRVREEFYIVSAKLDHLAQGDLLRRKELRADIESDARGNLPIEFRYLIRGANWYPRYTLDLKPDGNEAELGWYALVKNETGEDWNGIRLEFSTANPNLDIDLPDYKEWRISSRVVVQEQGYGYQDKVSDGEGYYPAAEAAKPAPSGGATTKNRVQRKQEAKKKDKVSKSEEEAEANENPLLQSRTLIENNYKDRANSLRVEENLDELKGDLARQKSSFDTGQFDQSIRYGKEALRRLSGLRESSRLELKEIESETQALLNRSSQLNSDRKYIGNLVSPGSSAEGFDFRYIAQSREKIPSDKTLNRVFLRKRTVPVEPGYESSPLTKQEAYLTVVSKNLEREPLLSGPLEIYSGENLLGTTSVSTLKPGEKIRMELGPDHDIKVQRREEKFEDKSGLISSRKTIRYKVQITLKNNKRRMVNVRLIDRIPYTVDDSVSIKWISGTDQPERTEDGILTYEFQIDSGATKKIQFEYVVSYPAENILHQSNGSGSY</sequence>
<evidence type="ECO:0000313" key="7">
    <source>
        <dbReference type="EMBL" id="PJZ74707.1"/>
    </source>
</evidence>
<dbReference type="InterPro" id="IPR011935">
    <property type="entry name" value="CHP02231"/>
</dbReference>
<dbReference type="PANTHER" id="PTHR31005">
    <property type="entry name" value="DUF4139 DOMAIN-CONTAINING PROTEIN"/>
    <property type="match status" value="1"/>
</dbReference>
<feature type="domain" description="DUF4140" evidence="5">
    <location>
        <begin position="55"/>
        <end position="141"/>
    </location>
</feature>
<accession>A0A2M9ZRK4</accession>
<dbReference type="RefSeq" id="WP_100712116.1">
    <property type="nucleotide sequence ID" value="NZ_NPDY01000001.1"/>
</dbReference>
<dbReference type="PANTHER" id="PTHR31005:SF8">
    <property type="entry name" value="DUF4139 DOMAIN-CONTAINING PROTEIN"/>
    <property type="match status" value="1"/>
</dbReference>
<dbReference type="OrthoDB" id="5379222at2"/>
<feature type="compositionally biased region" description="Low complexity" evidence="2">
    <location>
        <begin position="338"/>
        <end position="350"/>
    </location>
</feature>
<evidence type="ECO:0000256" key="1">
    <source>
        <dbReference type="SAM" id="Coils"/>
    </source>
</evidence>
<proteinExistence type="predicted"/>
<keyword evidence="3" id="KW-0732">Signal</keyword>
<feature type="region of interest" description="Disordered" evidence="2">
    <location>
        <begin position="338"/>
        <end position="381"/>
    </location>
</feature>
<feature type="signal peptide" evidence="3">
    <location>
        <begin position="1"/>
        <end position="23"/>
    </location>
</feature>
<dbReference type="AlphaFoldDB" id="A0A2M9ZRK4"/>
<feature type="coiled-coil region" evidence="1">
    <location>
        <begin position="436"/>
        <end position="470"/>
    </location>
</feature>
<dbReference type="InterPro" id="IPR037291">
    <property type="entry name" value="DUF4139"/>
</dbReference>